<dbReference type="HOGENOM" id="CLU_804613_0_0_1"/>
<organism evidence="2 3">
    <name type="scientific">Verruconis gallopava</name>
    <dbReference type="NCBI Taxonomy" id="253628"/>
    <lineage>
        <taxon>Eukaryota</taxon>
        <taxon>Fungi</taxon>
        <taxon>Dikarya</taxon>
        <taxon>Ascomycota</taxon>
        <taxon>Pezizomycotina</taxon>
        <taxon>Dothideomycetes</taxon>
        <taxon>Pleosporomycetidae</taxon>
        <taxon>Venturiales</taxon>
        <taxon>Sympoventuriaceae</taxon>
        <taxon>Verruconis</taxon>
    </lineage>
</organism>
<dbReference type="InterPro" id="IPR012677">
    <property type="entry name" value="Nucleotide-bd_a/b_plait_sf"/>
</dbReference>
<dbReference type="Gene3D" id="3.30.70.330">
    <property type="match status" value="1"/>
</dbReference>
<name>A0A0D2B9F7_9PEZI</name>
<evidence type="ECO:0000313" key="2">
    <source>
        <dbReference type="EMBL" id="KIW07879.1"/>
    </source>
</evidence>
<proteinExistence type="predicted"/>
<feature type="compositionally biased region" description="Low complexity" evidence="1">
    <location>
        <begin position="13"/>
        <end position="28"/>
    </location>
</feature>
<evidence type="ECO:0000313" key="3">
    <source>
        <dbReference type="Proteomes" id="UP000053259"/>
    </source>
</evidence>
<dbReference type="InParanoid" id="A0A0D2B9F7"/>
<dbReference type="SUPFAM" id="SSF54928">
    <property type="entry name" value="RNA-binding domain, RBD"/>
    <property type="match status" value="1"/>
</dbReference>
<dbReference type="RefSeq" id="XP_016217748.1">
    <property type="nucleotide sequence ID" value="XM_016354736.1"/>
</dbReference>
<dbReference type="EMBL" id="KN847532">
    <property type="protein sequence ID" value="KIW07879.1"/>
    <property type="molecule type" value="Genomic_DNA"/>
</dbReference>
<evidence type="ECO:0000256" key="1">
    <source>
        <dbReference type="SAM" id="MobiDB-lite"/>
    </source>
</evidence>
<dbReference type="GeneID" id="27309765"/>
<evidence type="ECO:0008006" key="4">
    <source>
        <dbReference type="Google" id="ProtNLM"/>
    </source>
</evidence>
<dbReference type="VEuPathDB" id="FungiDB:PV09_01792"/>
<feature type="region of interest" description="Disordered" evidence="1">
    <location>
        <begin position="66"/>
        <end position="88"/>
    </location>
</feature>
<keyword evidence="3" id="KW-1185">Reference proteome</keyword>
<dbReference type="STRING" id="253628.A0A0D2B9F7"/>
<gene>
    <name evidence="2" type="ORF">PV09_01792</name>
</gene>
<dbReference type="Proteomes" id="UP000053259">
    <property type="component" value="Unassembled WGS sequence"/>
</dbReference>
<dbReference type="OrthoDB" id="410044at2759"/>
<dbReference type="AlphaFoldDB" id="A0A0D2B9F7"/>
<accession>A0A0D2B9F7</accession>
<feature type="region of interest" description="Disordered" evidence="1">
    <location>
        <begin position="1"/>
        <end position="45"/>
    </location>
</feature>
<protein>
    <recommendedName>
        <fullName evidence="4">RRM domain-containing protein</fullName>
    </recommendedName>
</protein>
<dbReference type="InterPro" id="IPR035979">
    <property type="entry name" value="RBD_domain_sf"/>
</dbReference>
<dbReference type="GO" id="GO:0003676">
    <property type="term" value="F:nucleic acid binding"/>
    <property type="evidence" value="ECO:0007669"/>
    <property type="project" value="InterPro"/>
</dbReference>
<sequence>MPTSPEMLHDGYPSAQSSLQSLLNAQPPKSRTRKRSASCPPRIGDPSLDDLIYRMEDLSMELPHSDAVEEPCSPCAQKQSAGHAARSQDVSGITPENAQTLLDPAACLFVANLPIQISDREIQLALTQFLTIEGRQNFVKVHRMRSGVPFAHVQYLEVATAKEILETKNHRLLWNRQLRIEPASASRFLYVGHRDQRLNAPTEGEIRKLFAHFDVDSVQEPTEDEISRLGKCVLVHFAKWGECGEALRAHREDGAYWMKGPKKSPVADYHHAKLYERQLSLQASLSSTMLPFTAWTSDFMSKMPTCYPVYKHFSPAQLDRRPTKRRKHDHRTMDALPQPRYIQRC</sequence>
<reference evidence="2 3" key="1">
    <citation type="submission" date="2015-01" db="EMBL/GenBank/DDBJ databases">
        <title>The Genome Sequence of Ochroconis gallopava CBS43764.</title>
        <authorList>
            <consortium name="The Broad Institute Genomics Platform"/>
            <person name="Cuomo C."/>
            <person name="de Hoog S."/>
            <person name="Gorbushina A."/>
            <person name="Stielow B."/>
            <person name="Teixiera M."/>
            <person name="Abouelleil A."/>
            <person name="Chapman S.B."/>
            <person name="Priest M."/>
            <person name="Young S.K."/>
            <person name="Wortman J."/>
            <person name="Nusbaum C."/>
            <person name="Birren B."/>
        </authorList>
    </citation>
    <scope>NUCLEOTIDE SEQUENCE [LARGE SCALE GENOMIC DNA]</scope>
    <source>
        <strain evidence="2 3">CBS 43764</strain>
    </source>
</reference>